<proteinExistence type="predicted"/>
<protein>
    <recommendedName>
        <fullName evidence="3">PXA domain-containing protein</fullName>
    </recommendedName>
</protein>
<dbReference type="SMART" id="SM00313">
    <property type="entry name" value="PXA"/>
    <property type="match status" value="1"/>
</dbReference>
<evidence type="ECO:0000313" key="5">
    <source>
        <dbReference type="Proteomes" id="UP000324832"/>
    </source>
</evidence>
<evidence type="ECO:0000313" key="4">
    <source>
        <dbReference type="EMBL" id="VVD03453.1"/>
    </source>
</evidence>
<feature type="compositionally biased region" description="Basic and acidic residues" evidence="1">
    <location>
        <begin position="413"/>
        <end position="425"/>
    </location>
</feature>
<dbReference type="EMBL" id="FZQP02006771">
    <property type="protein sequence ID" value="VVD03453.1"/>
    <property type="molecule type" value="Genomic_DNA"/>
</dbReference>
<dbReference type="PANTHER" id="PTHR22775">
    <property type="entry name" value="SORTING NEXIN"/>
    <property type="match status" value="1"/>
</dbReference>
<dbReference type="GO" id="GO:0035091">
    <property type="term" value="F:phosphatidylinositol binding"/>
    <property type="evidence" value="ECO:0007669"/>
    <property type="project" value="TreeGrafter"/>
</dbReference>
<dbReference type="PROSITE" id="PS51207">
    <property type="entry name" value="PXA"/>
    <property type="match status" value="1"/>
</dbReference>
<keyword evidence="2" id="KW-0472">Membrane</keyword>
<dbReference type="PANTHER" id="PTHR22775:SF48">
    <property type="entry name" value="SORTING NEXIN-25"/>
    <property type="match status" value="1"/>
</dbReference>
<feature type="compositionally biased region" description="Low complexity" evidence="1">
    <location>
        <begin position="426"/>
        <end position="435"/>
    </location>
</feature>
<feature type="non-terminal residue" evidence="4">
    <location>
        <position position="441"/>
    </location>
</feature>
<accession>A0A5E4R2K1</accession>
<dbReference type="Pfam" id="PF02194">
    <property type="entry name" value="PXA"/>
    <property type="match status" value="1"/>
</dbReference>
<dbReference type="Proteomes" id="UP000324832">
    <property type="component" value="Unassembled WGS sequence"/>
</dbReference>
<evidence type="ECO:0000256" key="2">
    <source>
        <dbReference type="SAM" id="Phobius"/>
    </source>
</evidence>
<reference evidence="4 5" key="1">
    <citation type="submission" date="2017-07" db="EMBL/GenBank/DDBJ databases">
        <authorList>
            <person name="Talla V."/>
            <person name="Backstrom N."/>
        </authorList>
    </citation>
    <scope>NUCLEOTIDE SEQUENCE [LARGE SCALE GENOMIC DNA]</scope>
</reference>
<sequence>MCLSIILWWFPAIWSIAFTILFTVSLVVVVLMLTLWGHIALSSPHQTSLFLIDNIEKEARSLEDTMKEEQSNWASSVKKLHLPVVFGRPVDSQLQQLIDLFLRDFVTKWIKDITHKPEPVIEKFKEHIWGAIQNLNERLLRVDAEKLLANDIVIKITQHFEKIRIAKSCALELNQPPVFALSPHLMCFDSEQHYLRQISEMIVILLMPRCYSLTPVCHLFREYLEAQKEVDAMSLRTHEYAKTFEEYISLINNCNNIDTLKRLRYDIVTQIMQATTLQNIKRAKGIDIEVIEKGNQHSISRQQLADAQKLKRYIDQLTIAKDECESALRRQGWDGAFPTVESESKRRCAHKVLWGSGQQLKSYVTVHEVAGINWALKFFILTYDLLVPRSKLTSDQYRAFVAELATEEANKELISERSPIEDRQLSSDSVSSAESVGAIRK</sequence>
<dbReference type="InterPro" id="IPR003114">
    <property type="entry name" value="Phox_assoc"/>
</dbReference>
<evidence type="ECO:0000259" key="3">
    <source>
        <dbReference type="PROSITE" id="PS51207"/>
    </source>
</evidence>
<keyword evidence="2" id="KW-1133">Transmembrane helix</keyword>
<feature type="region of interest" description="Disordered" evidence="1">
    <location>
        <begin position="413"/>
        <end position="441"/>
    </location>
</feature>
<keyword evidence="2" id="KW-0812">Transmembrane</keyword>
<gene>
    <name evidence="4" type="ORF">LSINAPIS_LOCUS13448</name>
</gene>
<name>A0A5E4R2K1_9NEOP</name>
<organism evidence="4 5">
    <name type="scientific">Leptidea sinapis</name>
    <dbReference type="NCBI Taxonomy" id="189913"/>
    <lineage>
        <taxon>Eukaryota</taxon>
        <taxon>Metazoa</taxon>
        <taxon>Ecdysozoa</taxon>
        <taxon>Arthropoda</taxon>
        <taxon>Hexapoda</taxon>
        <taxon>Insecta</taxon>
        <taxon>Pterygota</taxon>
        <taxon>Neoptera</taxon>
        <taxon>Endopterygota</taxon>
        <taxon>Lepidoptera</taxon>
        <taxon>Glossata</taxon>
        <taxon>Ditrysia</taxon>
        <taxon>Papilionoidea</taxon>
        <taxon>Pieridae</taxon>
        <taxon>Dismorphiinae</taxon>
        <taxon>Leptidea</taxon>
    </lineage>
</organism>
<dbReference type="AlphaFoldDB" id="A0A5E4R2K1"/>
<feature type="domain" description="PXA" evidence="3">
    <location>
        <begin position="87"/>
        <end position="252"/>
    </location>
</feature>
<evidence type="ECO:0000256" key="1">
    <source>
        <dbReference type="SAM" id="MobiDB-lite"/>
    </source>
</evidence>
<keyword evidence="5" id="KW-1185">Reference proteome</keyword>
<feature type="transmembrane region" description="Helical" evidence="2">
    <location>
        <begin position="12"/>
        <end position="36"/>
    </location>
</feature>